<dbReference type="GO" id="GO:0003677">
    <property type="term" value="F:DNA binding"/>
    <property type="evidence" value="ECO:0007669"/>
    <property type="project" value="UniProtKB-KW"/>
</dbReference>
<dbReference type="EMBL" id="LT629690">
    <property type="protein sequence ID" value="SDE95126.1"/>
    <property type="molecule type" value="Genomic_DNA"/>
</dbReference>
<dbReference type="GO" id="GO:0006355">
    <property type="term" value="P:regulation of DNA-templated transcription"/>
    <property type="evidence" value="ECO:0007669"/>
    <property type="project" value="InterPro"/>
</dbReference>
<comment type="caution">
    <text evidence="2">Lacks conserved residue(s) required for the propagation of feature annotation.</text>
</comment>
<dbReference type="InterPro" id="IPR011006">
    <property type="entry name" value="CheY-like_superfamily"/>
</dbReference>
<dbReference type="GO" id="GO:0000160">
    <property type="term" value="P:phosphorelay signal transduction system"/>
    <property type="evidence" value="ECO:0007669"/>
    <property type="project" value="InterPro"/>
</dbReference>
<dbReference type="InterPro" id="IPR000792">
    <property type="entry name" value="Tscrpt_reg_LuxR_C"/>
</dbReference>
<dbReference type="Gene3D" id="3.40.50.2300">
    <property type="match status" value="1"/>
</dbReference>
<dbReference type="PROSITE" id="PS50043">
    <property type="entry name" value="HTH_LUXR_2"/>
    <property type="match status" value="1"/>
</dbReference>
<dbReference type="PRINTS" id="PR00038">
    <property type="entry name" value="HTHLUXR"/>
</dbReference>
<dbReference type="PANTHER" id="PTHR43214">
    <property type="entry name" value="TWO-COMPONENT RESPONSE REGULATOR"/>
    <property type="match status" value="1"/>
</dbReference>
<evidence type="ECO:0000313" key="6">
    <source>
        <dbReference type="Proteomes" id="UP000182427"/>
    </source>
</evidence>
<feature type="domain" description="HTH luxR-type" evidence="3">
    <location>
        <begin position="132"/>
        <end position="197"/>
    </location>
</feature>
<keyword evidence="1 5" id="KW-0238">DNA-binding</keyword>
<dbReference type="Pfam" id="PF00196">
    <property type="entry name" value="GerE"/>
    <property type="match status" value="1"/>
</dbReference>
<protein>
    <submittedName>
        <fullName evidence="5">DNA-binding response regulator, NarL/FixJ family, contains REC and HTH domains</fullName>
    </submittedName>
</protein>
<dbReference type="SMART" id="SM00421">
    <property type="entry name" value="HTH_LUXR"/>
    <property type="match status" value="1"/>
</dbReference>
<name>A0A1G7H3Z0_9BACT</name>
<dbReference type="AlphaFoldDB" id="A0A1G7H3Z0"/>
<dbReference type="InterPro" id="IPR016032">
    <property type="entry name" value="Sig_transdc_resp-reg_C-effctor"/>
</dbReference>
<dbReference type="InterPro" id="IPR001789">
    <property type="entry name" value="Sig_transdc_resp-reg_receiver"/>
</dbReference>
<dbReference type="PROSITE" id="PS50110">
    <property type="entry name" value="RESPONSE_REGULATORY"/>
    <property type="match status" value="1"/>
</dbReference>
<gene>
    <name evidence="5" type="ORF">SAMN05444167_0904</name>
</gene>
<dbReference type="RefSeq" id="WP_083344108.1">
    <property type="nucleotide sequence ID" value="NZ_LT629690.1"/>
</dbReference>
<reference evidence="5 6" key="1">
    <citation type="submission" date="2016-10" db="EMBL/GenBank/DDBJ databases">
        <authorList>
            <person name="de Groot N.N."/>
        </authorList>
    </citation>
    <scope>NUCLEOTIDE SEQUENCE [LARGE SCALE GENOMIC DNA]</scope>
    <source>
        <strain evidence="5 6">GAS232</strain>
    </source>
</reference>
<dbReference type="SUPFAM" id="SSF52172">
    <property type="entry name" value="CheY-like"/>
    <property type="match status" value="1"/>
</dbReference>
<dbReference type="Proteomes" id="UP000182427">
    <property type="component" value="Chromosome I"/>
</dbReference>
<organism evidence="5 6">
    <name type="scientific">Terriglobus roseus</name>
    <dbReference type="NCBI Taxonomy" id="392734"/>
    <lineage>
        <taxon>Bacteria</taxon>
        <taxon>Pseudomonadati</taxon>
        <taxon>Acidobacteriota</taxon>
        <taxon>Terriglobia</taxon>
        <taxon>Terriglobales</taxon>
        <taxon>Acidobacteriaceae</taxon>
        <taxon>Terriglobus</taxon>
    </lineage>
</organism>
<accession>A0A1G7H3Z0</accession>
<evidence type="ECO:0000259" key="3">
    <source>
        <dbReference type="PROSITE" id="PS50043"/>
    </source>
</evidence>
<keyword evidence="6" id="KW-1185">Reference proteome</keyword>
<dbReference type="CDD" id="cd06170">
    <property type="entry name" value="LuxR_C_like"/>
    <property type="match status" value="1"/>
</dbReference>
<evidence type="ECO:0000256" key="1">
    <source>
        <dbReference type="ARBA" id="ARBA00023125"/>
    </source>
</evidence>
<dbReference type="SUPFAM" id="SSF46894">
    <property type="entry name" value="C-terminal effector domain of the bipartite response regulators"/>
    <property type="match status" value="1"/>
</dbReference>
<feature type="domain" description="Response regulatory" evidence="4">
    <location>
        <begin position="3"/>
        <end position="114"/>
    </location>
</feature>
<evidence type="ECO:0000256" key="2">
    <source>
        <dbReference type="PROSITE-ProRule" id="PRU00169"/>
    </source>
</evidence>
<proteinExistence type="predicted"/>
<sequence>MIRILLADNQAIFRSGMARVLSSQSDMIVLGQCGAPDELLSLIAPARNAILLLAASLDADIDRTFAAASANGVRIILLHDNGNEPEAIIVRKMDGLLSRHVSTDDLLHCVRRVFNGERAVKAPVAEADDSAGRRIRDALTTRELQIVGFIVQGWKNRQIAEEIGTKEQVVKNYLRSIYDKTGASDRLELALFTLHHRPLAEAAAKAVTPTSALSV</sequence>
<dbReference type="OrthoDB" id="118459at2"/>
<evidence type="ECO:0000313" key="5">
    <source>
        <dbReference type="EMBL" id="SDE95126.1"/>
    </source>
</evidence>
<evidence type="ECO:0000259" key="4">
    <source>
        <dbReference type="PROSITE" id="PS50110"/>
    </source>
</evidence>
<dbReference type="InterPro" id="IPR039420">
    <property type="entry name" value="WalR-like"/>
</dbReference>